<dbReference type="InterPro" id="IPR021109">
    <property type="entry name" value="Peptidase_aspartic_dom_sf"/>
</dbReference>
<evidence type="ECO:0000313" key="4">
    <source>
        <dbReference type="Proteomes" id="UP001549921"/>
    </source>
</evidence>
<reference evidence="3 4" key="1">
    <citation type="submission" date="2024-06" db="EMBL/GenBank/DDBJ databases">
        <title>A chromosome-level genome assembly of beet webworm, Loxostege sticticalis.</title>
        <authorList>
            <person name="Zhang Y."/>
        </authorList>
    </citation>
    <scope>NUCLEOTIDE SEQUENCE [LARGE SCALE GENOMIC DNA]</scope>
    <source>
        <strain evidence="3">AQ028</strain>
        <tissue evidence="3">Male pupae</tissue>
    </source>
</reference>
<accession>A0ABD0T830</accession>
<proteinExistence type="predicted"/>
<protein>
    <recommendedName>
        <fullName evidence="2">Ty3 transposon capsid-like protein domain-containing protein</fullName>
    </recommendedName>
</protein>
<evidence type="ECO:0000259" key="2">
    <source>
        <dbReference type="Pfam" id="PF19259"/>
    </source>
</evidence>
<feature type="region of interest" description="Disordered" evidence="1">
    <location>
        <begin position="586"/>
        <end position="650"/>
    </location>
</feature>
<feature type="domain" description="Ty3 transposon capsid-like protein" evidence="2">
    <location>
        <begin position="28"/>
        <end position="184"/>
    </location>
</feature>
<gene>
    <name evidence="3" type="ORF">ABMA28_016224</name>
</gene>
<dbReference type="Proteomes" id="UP001549921">
    <property type="component" value="Unassembled WGS sequence"/>
</dbReference>
<sequence length="718" mass="79123">MSINLSMDQLQQLITSVGSQRRQSFAASSLSYNGTRDSETLETFITAISVYKSVENIADEEALRSLPLVLKEDAAVWWNGVKGEIFTWADFENRIRHAFAPKRPPHLIYEDIFSAKQDTRELTENFIAKKRALFAQLPLPAHTESQQLDMIYGRLNLRIRERIPRESVSTYDALLNAARSVEQLFAEKNLVQHNEAKPAKKRCIYCRLTGHTIEVCRRKAQADAASGSHSTIIAPVPVNTTVAATQAPSPSAPKFNCYGCGAPGVVRSKCITCKNNYKPQVKKEELSFCAVNTKANVRRRPVIGIGIGPIAGTAYVDSCAKSSVASFELYQCLISLGYTFEEEQATVTLADGIRKEQKILTVAVPISLCNRIVPTTLIILPESRENRTLLGVDFLQDAGMILNIPQMTWCFVDEVETVYDLQPEDSAEISTAHLETSACEVRNPSLISPMAVTPDNVDTPPATPTRPPTDFEPALPDTQINSAALTQASVTPLYRLIPIDLSSPAKRFRPLFDGFSPSFLDNIYNDALVNIDEAQANLSPDTRKLFPSEDDDIGLNSISIDSIDTPLLNQEQSSCLERMLPENKQTIIKKDASSRHRSSSGPGGGRPKKQAPASAARGRGRSRKTSQDLCFCPVSSPGRLPDPEGETVTPPFKLRARYPKRFPRGRVHWSRALPRQQREAPSAAPTAAPTAYISRPPPYYRSLSCAGAASARNDPLPR</sequence>
<evidence type="ECO:0000256" key="1">
    <source>
        <dbReference type="SAM" id="MobiDB-lite"/>
    </source>
</evidence>
<feature type="compositionally biased region" description="Low complexity" evidence="1">
    <location>
        <begin position="680"/>
        <end position="691"/>
    </location>
</feature>
<dbReference type="AlphaFoldDB" id="A0ABD0T830"/>
<feature type="region of interest" description="Disordered" evidence="1">
    <location>
        <begin position="667"/>
        <end position="697"/>
    </location>
</feature>
<dbReference type="Pfam" id="PF19259">
    <property type="entry name" value="Ty3_capsid"/>
    <property type="match status" value="1"/>
</dbReference>
<organism evidence="3 4">
    <name type="scientific">Loxostege sticticalis</name>
    <name type="common">Beet webworm moth</name>
    <dbReference type="NCBI Taxonomy" id="481309"/>
    <lineage>
        <taxon>Eukaryota</taxon>
        <taxon>Metazoa</taxon>
        <taxon>Ecdysozoa</taxon>
        <taxon>Arthropoda</taxon>
        <taxon>Hexapoda</taxon>
        <taxon>Insecta</taxon>
        <taxon>Pterygota</taxon>
        <taxon>Neoptera</taxon>
        <taxon>Endopterygota</taxon>
        <taxon>Lepidoptera</taxon>
        <taxon>Glossata</taxon>
        <taxon>Ditrysia</taxon>
        <taxon>Pyraloidea</taxon>
        <taxon>Crambidae</taxon>
        <taxon>Pyraustinae</taxon>
        <taxon>Loxostege</taxon>
    </lineage>
</organism>
<dbReference type="Gene3D" id="2.40.70.10">
    <property type="entry name" value="Acid Proteases"/>
    <property type="match status" value="1"/>
</dbReference>
<feature type="region of interest" description="Disordered" evidence="1">
    <location>
        <begin position="449"/>
        <end position="475"/>
    </location>
</feature>
<dbReference type="InterPro" id="IPR045358">
    <property type="entry name" value="Ty3_capsid"/>
</dbReference>
<dbReference type="SUPFAM" id="SSF50630">
    <property type="entry name" value="Acid proteases"/>
    <property type="match status" value="1"/>
</dbReference>
<comment type="caution">
    <text evidence="3">The sequence shown here is derived from an EMBL/GenBank/DDBJ whole genome shotgun (WGS) entry which is preliminary data.</text>
</comment>
<evidence type="ECO:0000313" key="3">
    <source>
        <dbReference type="EMBL" id="KAL0839522.1"/>
    </source>
</evidence>
<name>A0ABD0T830_LOXSC</name>
<dbReference type="EMBL" id="JBEDNZ010000008">
    <property type="protein sequence ID" value="KAL0839522.1"/>
    <property type="molecule type" value="Genomic_DNA"/>
</dbReference>